<evidence type="ECO:0000259" key="1">
    <source>
        <dbReference type="PROSITE" id="PS51269"/>
    </source>
</evidence>
<gene>
    <name evidence="2" type="primary">Commd9</name>
    <name evidence="2" type="ORF">CIRPEC_R11354</name>
</gene>
<accession>A0A7L3ZT15</accession>
<protein>
    <submittedName>
        <fullName evidence="2">COMD9 protein</fullName>
    </submittedName>
</protein>
<comment type="caution">
    <text evidence="2">The sequence shown here is derived from an EMBL/GenBank/DDBJ whole genome shotgun (WGS) entry which is preliminary data.</text>
</comment>
<evidence type="ECO:0000313" key="3">
    <source>
        <dbReference type="Proteomes" id="UP000562238"/>
    </source>
</evidence>
<evidence type="ECO:0000313" key="2">
    <source>
        <dbReference type="EMBL" id="NXW16666.1"/>
    </source>
</evidence>
<dbReference type="PANTHER" id="PTHR15663:SF4">
    <property type="entry name" value="COMM DOMAIN-CONTAINING PROTEIN 9"/>
    <property type="match status" value="1"/>
</dbReference>
<dbReference type="InterPro" id="IPR037360">
    <property type="entry name" value="COMMD9"/>
</dbReference>
<dbReference type="Proteomes" id="UP000562238">
    <property type="component" value="Unassembled WGS sequence"/>
</dbReference>
<feature type="non-terminal residue" evidence="2">
    <location>
        <position position="1"/>
    </location>
</feature>
<dbReference type="InterPro" id="IPR048676">
    <property type="entry name" value="COMMD9_N"/>
</dbReference>
<sequence>MAALRRGDFAALQSLLKAPSKDAVRQLCRQCFSSPPAGLGPLAQRACLDLAAGPEEAEQLVSALHSLTRHVVYHGLTRAEDILSLFPENFHQNLKNLLTKIILENMVWCHHVLLGVTDPFFNPSVSLPRLVDMDWRVDIKTSSDSISRMAVPTCLLQLKIQEDVALCGNSPVVSALTVELSKETLDTMLEGLGRIRDQLSAVANK</sequence>
<dbReference type="AlphaFoldDB" id="A0A7L3ZT15"/>
<dbReference type="CDD" id="cd04757">
    <property type="entry name" value="Commd9"/>
    <property type="match status" value="1"/>
</dbReference>
<feature type="domain" description="COMM" evidence="1">
    <location>
        <begin position="129"/>
        <end position="203"/>
    </location>
</feature>
<dbReference type="Pfam" id="PF07258">
    <property type="entry name" value="COMM_domain"/>
    <property type="match status" value="1"/>
</dbReference>
<feature type="non-terminal residue" evidence="2">
    <location>
        <position position="205"/>
    </location>
</feature>
<organism evidence="2 3">
    <name type="scientific">Circaetus pectoralis</name>
    <name type="common">black-chested snake-eagle</name>
    <dbReference type="NCBI Taxonomy" id="321084"/>
    <lineage>
        <taxon>Eukaryota</taxon>
        <taxon>Metazoa</taxon>
        <taxon>Chordata</taxon>
        <taxon>Craniata</taxon>
        <taxon>Vertebrata</taxon>
        <taxon>Euteleostomi</taxon>
        <taxon>Archelosauria</taxon>
        <taxon>Archosauria</taxon>
        <taxon>Dinosauria</taxon>
        <taxon>Saurischia</taxon>
        <taxon>Theropoda</taxon>
        <taxon>Coelurosauria</taxon>
        <taxon>Aves</taxon>
        <taxon>Neognathae</taxon>
        <taxon>Neoaves</taxon>
        <taxon>Telluraves</taxon>
        <taxon>Accipitrimorphae</taxon>
        <taxon>Accipitriformes</taxon>
        <taxon>Accipitridae</taxon>
        <taxon>Accipitrinae</taxon>
        <taxon>Circaetus</taxon>
    </lineage>
</organism>
<dbReference type="PANTHER" id="PTHR15663">
    <property type="entry name" value="COMM DOMAIN-CONTAINING PROTEIN 9"/>
    <property type="match status" value="1"/>
</dbReference>
<reference evidence="2 3" key="1">
    <citation type="submission" date="2019-09" db="EMBL/GenBank/DDBJ databases">
        <title>Bird 10,000 Genomes (B10K) Project - Family phase.</title>
        <authorList>
            <person name="Zhang G."/>
        </authorList>
    </citation>
    <scope>NUCLEOTIDE SEQUENCE [LARGE SCALE GENOMIC DNA]</scope>
    <source>
        <strain evidence="2">B10K-DU-010-60</strain>
        <tissue evidence="2">Muscle</tissue>
    </source>
</reference>
<keyword evidence="3" id="KW-1185">Reference proteome</keyword>
<proteinExistence type="predicted"/>
<dbReference type="InterPro" id="IPR017920">
    <property type="entry name" value="COMM"/>
</dbReference>
<dbReference type="Pfam" id="PF20923">
    <property type="entry name" value="COMMD9_HN"/>
    <property type="match status" value="1"/>
</dbReference>
<name>A0A7L3ZT15_9AVES</name>
<dbReference type="PROSITE" id="PS51269">
    <property type="entry name" value="COMM"/>
    <property type="match status" value="1"/>
</dbReference>
<dbReference type="EMBL" id="VZZV01000181">
    <property type="protein sequence ID" value="NXW16666.1"/>
    <property type="molecule type" value="Genomic_DNA"/>
</dbReference>